<dbReference type="Proteomes" id="UP000011841">
    <property type="component" value="Chromosome"/>
</dbReference>
<dbReference type="InterPro" id="IPR028098">
    <property type="entry name" value="Glyco_trans_4-like_N"/>
</dbReference>
<accession>M4Z1A4</accession>
<dbReference type="Pfam" id="PF13439">
    <property type="entry name" value="Glyco_transf_4"/>
    <property type="match status" value="1"/>
</dbReference>
<evidence type="ECO:0000313" key="4">
    <source>
        <dbReference type="Proteomes" id="UP000011841"/>
    </source>
</evidence>
<organism evidence="3 4">
    <name type="scientific">Bradyrhizobium oligotrophicum S58</name>
    <dbReference type="NCBI Taxonomy" id="1245469"/>
    <lineage>
        <taxon>Bacteria</taxon>
        <taxon>Pseudomonadati</taxon>
        <taxon>Pseudomonadota</taxon>
        <taxon>Alphaproteobacteria</taxon>
        <taxon>Hyphomicrobiales</taxon>
        <taxon>Nitrobacteraceae</taxon>
        <taxon>Bradyrhizobium</taxon>
    </lineage>
</organism>
<evidence type="ECO:0000259" key="2">
    <source>
        <dbReference type="Pfam" id="PF13439"/>
    </source>
</evidence>
<dbReference type="GO" id="GO:0016757">
    <property type="term" value="F:glycosyltransferase activity"/>
    <property type="evidence" value="ECO:0007669"/>
    <property type="project" value="InterPro"/>
</dbReference>
<proteinExistence type="predicted"/>
<gene>
    <name evidence="3" type="ORF">S58_04670</name>
</gene>
<dbReference type="Pfam" id="PF00534">
    <property type="entry name" value="Glycos_transf_1"/>
    <property type="match status" value="1"/>
</dbReference>
<dbReference type="Gene3D" id="3.40.50.2000">
    <property type="entry name" value="Glycogen Phosphorylase B"/>
    <property type="match status" value="2"/>
</dbReference>
<keyword evidence="3" id="KW-0808">Transferase</keyword>
<dbReference type="PATRIC" id="fig|1245469.3.peg.474"/>
<dbReference type="InterPro" id="IPR001296">
    <property type="entry name" value="Glyco_trans_1"/>
</dbReference>
<name>M4Z1A4_9BRAD</name>
<dbReference type="AlphaFoldDB" id="M4Z1A4"/>
<dbReference type="PANTHER" id="PTHR45947:SF3">
    <property type="entry name" value="SULFOQUINOVOSYL TRANSFERASE SQD2"/>
    <property type="match status" value="1"/>
</dbReference>
<dbReference type="PANTHER" id="PTHR45947">
    <property type="entry name" value="SULFOQUINOVOSYL TRANSFERASE SQD2"/>
    <property type="match status" value="1"/>
</dbReference>
<keyword evidence="4" id="KW-1185">Reference proteome</keyword>
<dbReference type="SUPFAM" id="SSF53756">
    <property type="entry name" value="UDP-Glycosyltransferase/glycogen phosphorylase"/>
    <property type="match status" value="1"/>
</dbReference>
<sequence>MRVNVSLKGLFKYPGNWESAMRVAIVHDWLYVLGGAEKVLQEILRCYPGADVFTLFDLLRPEDRAKLGFETSRTSFLQKMPLLRKYHRSYLPLMPLAIEQLDLSSYDLVISSSCAVAKGVLTGPEQLHIAYVHSPMRYAWDLQHQYLQESGYATGVKGLIARALLHKMRIWDARTAHGPDAIFTNSQFVARRIKKIYGRDAKVIYPPVTIAQRAAILPVGNHFLAASRLVPYKRIEPIVRAFNTMPDLELVVAGDGPEAARLKSIAGPNVKFAGFVPDKQLRDLMTTARAFVFAAEEDFGIIPVEAQSEGAPVLALGRGGARESILTTGPRPTGMFFESPEPEAIATCVRSFVAREKSISRLDCRQRAGFFSADRFRSQFVAAVNEEVDNFRAGHQGRATRLIA</sequence>
<dbReference type="eggNOG" id="COG0438">
    <property type="taxonomic scope" value="Bacteria"/>
</dbReference>
<dbReference type="EMBL" id="AP012603">
    <property type="protein sequence ID" value="BAM86482.1"/>
    <property type="molecule type" value="Genomic_DNA"/>
</dbReference>
<dbReference type="HOGENOM" id="CLU_041001_0_0_5"/>
<protein>
    <submittedName>
        <fullName evidence="3">Putative glycosyl transferase, group 1 family protein</fullName>
    </submittedName>
</protein>
<evidence type="ECO:0000313" key="3">
    <source>
        <dbReference type="EMBL" id="BAM86482.1"/>
    </source>
</evidence>
<dbReference type="InterPro" id="IPR050194">
    <property type="entry name" value="Glycosyltransferase_grp1"/>
</dbReference>
<dbReference type="STRING" id="1245469.S58_04670"/>
<feature type="domain" description="Glycosyl transferase family 1" evidence="1">
    <location>
        <begin position="222"/>
        <end position="363"/>
    </location>
</feature>
<evidence type="ECO:0000259" key="1">
    <source>
        <dbReference type="Pfam" id="PF00534"/>
    </source>
</evidence>
<feature type="domain" description="Glycosyltransferase subfamily 4-like N-terminal" evidence="2">
    <location>
        <begin position="34"/>
        <end position="210"/>
    </location>
</feature>
<reference evidence="3 4" key="1">
    <citation type="journal article" date="2013" name="Appl. Environ. Microbiol.">
        <title>Genome analysis suggests that the soil oligotrophic bacterium Agromonas oligotrophica (Bradyrhizobium oligotrophicum) is a nitrogen-fixing symbiont of Aeschynomene indica.</title>
        <authorList>
            <person name="Okubo T."/>
            <person name="Fukushima S."/>
            <person name="Itakura M."/>
            <person name="Oshima K."/>
            <person name="Longtonglang A."/>
            <person name="Teaumroong N."/>
            <person name="Mitsui H."/>
            <person name="Hattori M."/>
            <person name="Hattori R."/>
            <person name="Hattori T."/>
            <person name="Minamisawa K."/>
        </authorList>
    </citation>
    <scope>NUCLEOTIDE SEQUENCE [LARGE SCALE GENOMIC DNA]</scope>
    <source>
        <strain evidence="3 4">S58</strain>
    </source>
</reference>
<dbReference type="KEGG" id="aol:S58_04670"/>